<sequence length="135" mass="15140">MHSWTRSLSKVEKINLGRGPFRRPRPDETEDAGFGFLLISWFLVQPGPRLWGFAPLPHGSANGGYGLHWWHCAGRDYLDRAALGFDDWIVSPIILQADANNEVGTDEEIVLAPRTGEGGARDDSEDVAPRRRWDT</sequence>
<dbReference type="AlphaFoldDB" id="A0A067KUR3"/>
<feature type="compositionally biased region" description="Basic and acidic residues" evidence="1">
    <location>
        <begin position="119"/>
        <end position="135"/>
    </location>
</feature>
<name>A0A067KUR3_JATCU</name>
<organism evidence="2 3">
    <name type="scientific">Jatropha curcas</name>
    <name type="common">Barbados nut</name>
    <dbReference type="NCBI Taxonomy" id="180498"/>
    <lineage>
        <taxon>Eukaryota</taxon>
        <taxon>Viridiplantae</taxon>
        <taxon>Streptophyta</taxon>
        <taxon>Embryophyta</taxon>
        <taxon>Tracheophyta</taxon>
        <taxon>Spermatophyta</taxon>
        <taxon>Magnoliopsida</taxon>
        <taxon>eudicotyledons</taxon>
        <taxon>Gunneridae</taxon>
        <taxon>Pentapetalae</taxon>
        <taxon>rosids</taxon>
        <taxon>fabids</taxon>
        <taxon>Malpighiales</taxon>
        <taxon>Euphorbiaceae</taxon>
        <taxon>Crotonoideae</taxon>
        <taxon>Jatropheae</taxon>
        <taxon>Jatropha</taxon>
    </lineage>
</organism>
<gene>
    <name evidence="2" type="ORF">JCGZ_09986</name>
</gene>
<evidence type="ECO:0000313" key="3">
    <source>
        <dbReference type="Proteomes" id="UP000027138"/>
    </source>
</evidence>
<reference evidence="2 3" key="1">
    <citation type="journal article" date="2014" name="PLoS ONE">
        <title>Global Analysis of Gene Expression Profiles in Physic Nut (Jatropha curcas L.) Seedlings Exposed to Salt Stress.</title>
        <authorList>
            <person name="Zhang L."/>
            <person name="Zhang C."/>
            <person name="Wu P."/>
            <person name="Chen Y."/>
            <person name="Li M."/>
            <person name="Jiang H."/>
            <person name="Wu G."/>
        </authorList>
    </citation>
    <scope>NUCLEOTIDE SEQUENCE [LARGE SCALE GENOMIC DNA]</scope>
    <source>
        <strain evidence="3">cv. GZQX0401</strain>
        <tissue evidence="2">Young leaves</tissue>
    </source>
</reference>
<dbReference type="EMBL" id="KK914457">
    <property type="protein sequence ID" value="KDP36020.1"/>
    <property type="molecule type" value="Genomic_DNA"/>
</dbReference>
<accession>A0A067KUR3</accession>
<evidence type="ECO:0000256" key="1">
    <source>
        <dbReference type="SAM" id="MobiDB-lite"/>
    </source>
</evidence>
<keyword evidence="3" id="KW-1185">Reference proteome</keyword>
<feature type="region of interest" description="Disordered" evidence="1">
    <location>
        <begin position="112"/>
        <end position="135"/>
    </location>
</feature>
<proteinExistence type="predicted"/>
<dbReference type="Proteomes" id="UP000027138">
    <property type="component" value="Unassembled WGS sequence"/>
</dbReference>
<evidence type="ECO:0000313" key="2">
    <source>
        <dbReference type="EMBL" id="KDP36020.1"/>
    </source>
</evidence>
<dbReference type="OrthoDB" id="994452at2759"/>
<protein>
    <submittedName>
        <fullName evidence="2">Uncharacterized protein</fullName>
    </submittedName>
</protein>